<dbReference type="SUPFAM" id="SSF55653">
    <property type="entry name" value="Ribosomal protein L9 C-domain"/>
    <property type="match status" value="1"/>
</dbReference>
<gene>
    <name evidence="7 10" type="primary">rplI</name>
    <name evidence="10" type="ORF">COU35_01365</name>
</gene>
<evidence type="ECO:0000313" key="10">
    <source>
        <dbReference type="EMBL" id="PIR74654.1"/>
    </source>
</evidence>
<dbReference type="Gene3D" id="3.40.5.10">
    <property type="entry name" value="Ribosomal protein L9, N-terminal domain"/>
    <property type="match status" value="1"/>
</dbReference>
<comment type="caution">
    <text evidence="10">The sequence shown here is derived from an EMBL/GenBank/DDBJ whole genome shotgun (WGS) entry which is preliminary data.</text>
</comment>
<dbReference type="InterPro" id="IPR000244">
    <property type="entry name" value="Ribosomal_bL9"/>
</dbReference>
<evidence type="ECO:0000313" key="11">
    <source>
        <dbReference type="Proteomes" id="UP000230154"/>
    </source>
</evidence>
<proteinExistence type="inferred from homology"/>
<evidence type="ECO:0000259" key="9">
    <source>
        <dbReference type="Pfam" id="PF03948"/>
    </source>
</evidence>
<keyword evidence="2 7" id="KW-0699">rRNA-binding</keyword>
<protein>
    <recommendedName>
        <fullName evidence="6 7">Large ribosomal subunit protein bL9</fullName>
    </recommendedName>
</protein>
<name>A0A2H0TR84_9BACT</name>
<organism evidence="10 11">
    <name type="scientific">Candidatus Magasanikbacteria bacterium CG10_big_fil_rev_8_21_14_0_10_47_10</name>
    <dbReference type="NCBI Taxonomy" id="1974652"/>
    <lineage>
        <taxon>Bacteria</taxon>
        <taxon>Candidatus Magasanikiibacteriota</taxon>
    </lineage>
</organism>
<dbReference type="EMBL" id="PFCB01000011">
    <property type="protein sequence ID" value="PIR74654.1"/>
    <property type="molecule type" value="Genomic_DNA"/>
</dbReference>
<keyword evidence="3 7" id="KW-0694">RNA-binding</keyword>
<dbReference type="Proteomes" id="UP000230154">
    <property type="component" value="Unassembled WGS sequence"/>
</dbReference>
<evidence type="ECO:0000256" key="3">
    <source>
        <dbReference type="ARBA" id="ARBA00022884"/>
    </source>
</evidence>
<keyword evidence="5 7" id="KW-0687">Ribonucleoprotein</keyword>
<accession>A0A2H0TR84</accession>
<dbReference type="AlphaFoldDB" id="A0A2H0TR84"/>
<comment type="similarity">
    <text evidence="1 7">Belongs to the bacterial ribosomal protein bL9 family.</text>
</comment>
<dbReference type="InterPro" id="IPR020069">
    <property type="entry name" value="Ribosomal_bL9_C"/>
</dbReference>
<dbReference type="InterPro" id="IPR020594">
    <property type="entry name" value="Ribosomal_bL9_bac/chp"/>
</dbReference>
<dbReference type="GO" id="GO:0005840">
    <property type="term" value="C:ribosome"/>
    <property type="evidence" value="ECO:0007669"/>
    <property type="project" value="UniProtKB-KW"/>
</dbReference>
<dbReference type="InterPro" id="IPR020070">
    <property type="entry name" value="Ribosomal_bL9_N"/>
</dbReference>
<dbReference type="Pfam" id="PF03948">
    <property type="entry name" value="Ribosomal_L9_C"/>
    <property type="match status" value="1"/>
</dbReference>
<evidence type="ECO:0000256" key="1">
    <source>
        <dbReference type="ARBA" id="ARBA00010605"/>
    </source>
</evidence>
<dbReference type="GO" id="GO:0003735">
    <property type="term" value="F:structural constituent of ribosome"/>
    <property type="evidence" value="ECO:0007669"/>
    <property type="project" value="InterPro"/>
</dbReference>
<dbReference type="Pfam" id="PF01281">
    <property type="entry name" value="Ribosomal_L9_N"/>
    <property type="match status" value="1"/>
</dbReference>
<dbReference type="InterPro" id="IPR036935">
    <property type="entry name" value="Ribosomal_bL9_N_sf"/>
</dbReference>
<feature type="domain" description="Large ribosomal subunit protein bL9 C-terminal" evidence="9">
    <location>
        <begin position="68"/>
        <end position="148"/>
    </location>
</feature>
<dbReference type="InterPro" id="IPR009027">
    <property type="entry name" value="Ribosomal_bL9/RNase_H1_N"/>
</dbReference>
<dbReference type="InterPro" id="IPR036791">
    <property type="entry name" value="Ribosomal_bL9_C_sf"/>
</dbReference>
<reference evidence="11" key="1">
    <citation type="submission" date="2017-09" db="EMBL/GenBank/DDBJ databases">
        <title>Depth-based differentiation of microbial function through sediment-hosted aquifers and enrichment of novel symbionts in the deep terrestrial subsurface.</title>
        <authorList>
            <person name="Probst A.J."/>
            <person name="Ladd B."/>
            <person name="Jarett J.K."/>
            <person name="Geller-Mcgrath D.E."/>
            <person name="Sieber C.M.K."/>
            <person name="Emerson J.B."/>
            <person name="Anantharaman K."/>
            <person name="Thomas B.C."/>
            <person name="Malmstrom R."/>
            <person name="Stieglmeier M."/>
            <person name="Klingl A."/>
            <person name="Woyke T."/>
            <person name="Ryan C.M."/>
            <person name="Banfield J.F."/>
        </authorList>
    </citation>
    <scope>NUCLEOTIDE SEQUENCE [LARGE SCALE GENOMIC DNA]</scope>
</reference>
<dbReference type="GO" id="GO:1990904">
    <property type="term" value="C:ribonucleoprotein complex"/>
    <property type="evidence" value="ECO:0007669"/>
    <property type="project" value="UniProtKB-KW"/>
</dbReference>
<keyword evidence="4 7" id="KW-0689">Ribosomal protein</keyword>
<evidence type="ECO:0000256" key="6">
    <source>
        <dbReference type="ARBA" id="ARBA00035292"/>
    </source>
</evidence>
<dbReference type="NCBIfam" id="TIGR00158">
    <property type="entry name" value="L9"/>
    <property type="match status" value="1"/>
</dbReference>
<evidence type="ECO:0000256" key="5">
    <source>
        <dbReference type="ARBA" id="ARBA00023274"/>
    </source>
</evidence>
<evidence type="ECO:0000256" key="2">
    <source>
        <dbReference type="ARBA" id="ARBA00022730"/>
    </source>
</evidence>
<evidence type="ECO:0000256" key="7">
    <source>
        <dbReference type="HAMAP-Rule" id="MF_00503"/>
    </source>
</evidence>
<evidence type="ECO:0000259" key="8">
    <source>
        <dbReference type="Pfam" id="PF01281"/>
    </source>
</evidence>
<dbReference type="Gene3D" id="3.10.430.100">
    <property type="entry name" value="Ribosomal protein L9, C-terminal domain"/>
    <property type="match status" value="1"/>
</dbReference>
<dbReference type="GO" id="GO:0019843">
    <property type="term" value="F:rRNA binding"/>
    <property type="evidence" value="ECO:0007669"/>
    <property type="project" value="UniProtKB-UniRule"/>
</dbReference>
<sequence>MDMKVIFLKNVPGTAKKGDIKDVSDGYATNFLVKQGIAKPATTVSVVEEQAKKKRADKKKQGVMEVRKAAHKKLQGQLLQITGKTNKQGVLYAAITPARIAKEIQMRFRVAVDPARIVMNTQIKSIGKHRVVLKLIDSAETPLSVVVSAS</sequence>
<evidence type="ECO:0000256" key="4">
    <source>
        <dbReference type="ARBA" id="ARBA00022980"/>
    </source>
</evidence>
<comment type="function">
    <text evidence="7">Binds to the 23S rRNA.</text>
</comment>
<feature type="domain" description="Ribosomal protein L9" evidence="8">
    <location>
        <begin position="3"/>
        <end position="43"/>
    </location>
</feature>
<dbReference type="GO" id="GO:0006412">
    <property type="term" value="P:translation"/>
    <property type="evidence" value="ECO:0007669"/>
    <property type="project" value="UniProtKB-UniRule"/>
</dbReference>
<dbReference type="PANTHER" id="PTHR21368">
    <property type="entry name" value="50S RIBOSOMAL PROTEIN L9"/>
    <property type="match status" value="1"/>
</dbReference>
<dbReference type="HAMAP" id="MF_00503">
    <property type="entry name" value="Ribosomal_bL9"/>
    <property type="match status" value="1"/>
</dbReference>
<dbReference type="SUPFAM" id="SSF55658">
    <property type="entry name" value="L9 N-domain-like"/>
    <property type="match status" value="1"/>
</dbReference>